<evidence type="ECO:0000313" key="2">
    <source>
        <dbReference type="EMBL" id="CAL1240903.1"/>
    </source>
</evidence>
<dbReference type="PANTHER" id="PTHR43717:SF1">
    <property type="entry name" value="ANAEROBIC NITRIC OXIDE REDUCTASE FLAVORUBREDOXIN"/>
    <property type="match status" value="1"/>
</dbReference>
<dbReference type="Gene3D" id="3.60.15.10">
    <property type="entry name" value="Ribonuclease Z/Hydroxyacylglutathione hydrolase-like"/>
    <property type="match status" value="1"/>
</dbReference>
<dbReference type="RefSeq" id="WP_348757451.1">
    <property type="nucleotide sequence ID" value="NZ_OZ026884.1"/>
</dbReference>
<gene>
    <name evidence="2" type="ORF">MECH1_V1_2127</name>
</gene>
<sequence>MTEITEIAPELYRLSTYLPALDLQFNQFLARDDEPLLFHTGLRQLFPTVREAVGRLIDPTKLRWIGFSHFEADECGALNDWLALAPEATALCSQVGKFVSVDDVAARPAKGLADGEVLVTGRQRFRFLQTPHVPHAWDAGLLFEETQGTLFCSDLFHQKGPVEAVTGADVVGRCRQVLLDYQAGPFAHYLPYTARTAPTLERLAALEPKTLAIMHGSSFVGDGRRAVLDLARMLGEVLQPSESRDEAP</sequence>
<proteinExistence type="predicted"/>
<organism evidence="2 3">
    <name type="scientific">Candidatus Methylocalor cossyra</name>
    <dbReference type="NCBI Taxonomy" id="3108543"/>
    <lineage>
        <taxon>Bacteria</taxon>
        <taxon>Pseudomonadati</taxon>
        <taxon>Pseudomonadota</taxon>
        <taxon>Gammaproteobacteria</taxon>
        <taxon>Methylococcales</taxon>
        <taxon>Methylococcaceae</taxon>
        <taxon>Candidatus Methylocalor</taxon>
    </lineage>
</organism>
<dbReference type="EMBL" id="OZ026884">
    <property type="protein sequence ID" value="CAL1240903.1"/>
    <property type="molecule type" value="Genomic_DNA"/>
</dbReference>
<dbReference type="SUPFAM" id="SSF56281">
    <property type="entry name" value="Metallo-hydrolase/oxidoreductase"/>
    <property type="match status" value="1"/>
</dbReference>
<dbReference type="PANTHER" id="PTHR43717">
    <property type="entry name" value="ANAEROBIC NITRIC OXIDE REDUCTASE FLAVORUBREDOXIN"/>
    <property type="match status" value="1"/>
</dbReference>
<evidence type="ECO:0000259" key="1">
    <source>
        <dbReference type="Pfam" id="PF19583"/>
    </source>
</evidence>
<dbReference type="InterPro" id="IPR036866">
    <property type="entry name" value="RibonucZ/Hydroxyglut_hydro"/>
</dbReference>
<accession>A0ABP1C9Q0</accession>
<dbReference type="Proteomes" id="UP001497493">
    <property type="component" value="Chromosome"/>
</dbReference>
<feature type="domain" description="ODP" evidence="1">
    <location>
        <begin position="23"/>
        <end position="216"/>
    </location>
</feature>
<name>A0ABP1C9Q0_9GAMM</name>
<dbReference type="Pfam" id="PF19583">
    <property type="entry name" value="ODP"/>
    <property type="match status" value="1"/>
</dbReference>
<protein>
    <recommendedName>
        <fullName evidence="1">ODP domain-containing protein</fullName>
    </recommendedName>
</protein>
<dbReference type="InterPro" id="IPR045761">
    <property type="entry name" value="ODP_dom"/>
</dbReference>
<reference evidence="2 3" key="1">
    <citation type="submission" date="2024-04" db="EMBL/GenBank/DDBJ databases">
        <authorList>
            <person name="Cremers G."/>
        </authorList>
    </citation>
    <scope>NUCLEOTIDE SEQUENCE [LARGE SCALE GENOMIC DNA]</scope>
    <source>
        <strain evidence="2">MeCH1-AG</strain>
    </source>
</reference>
<keyword evidence="3" id="KW-1185">Reference proteome</keyword>
<evidence type="ECO:0000313" key="3">
    <source>
        <dbReference type="Proteomes" id="UP001497493"/>
    </source>
</evidence>